<accession>A0A0F8ZJ20</accession>
<organism evidence="1">
    <name type="scientific">marine sediment metagenome</name>
    <dbReference type="NCBI Taxonomy" id="412755"/>
    <lineage>
        <taxon>unclassified sequences</taxon>
        <taxon>metagenomes</taxon>
        <taxon>ecological metagenomes</taxon>
    </lineage>
</organism>
<evidence type="ECO:0000313" key="1">
    <source>
        <dbReference type="EMBL" id="KKK93817.1"/>
    </source>
</evidence>
<reference evidence="1" key="1">
    <citation type="journal article" date="2015" name="Nature">
        <title>Complex archaea that bridge the gap between prokaryotes and eukaryotes.</title>
        <authorList>
            <person name="Spang A."/>
            <person name="Saw J.H."/>
            <person name="Jorgensen S.L."/>
            <person name="Zaremba-Niedzwiedzka K."/>
            <person name="Martijn J."/>
            <person name="Lind A.E."/>
            <person name="van Eijk R."/>
            <person name="Schleper C."/>
            <person name="Guy L."/>
            <person name="Ettema T.J."/>
        </authorList>
    </citation>
    <scope>NUCLEOTIDE SEQUENCE</scope>
</reference>
<protein>
    <submittedName>
        <fullName evidence="1">Uncharacterized protein</fullName>
    </submittedName>
</protein>
<dbReference type="EMBL" id="LAZR01047613">
    <property type="protein sequence ID" value="KKK93817.1"/>
    <property type="molecule type" value="Genomic_DNA"/>
</dbReference>
<gene>
    <name evidence="1" type="ORF">LCGC14_2689080</name>
</gene>
<sequence length="58" mass="6812">MQKVINVSGRKVKIIKRLMPKDKKAFVYLDPPYYPVAKTKDGKISPYRLYRFHVPTTS</sequence>
<name>A0A0F8ZJ20_9ZZZZ</name>
<dbReference type="AlphaFoldDB" id="A0A0F8ZJ20"/>
<comment type="caution">
    <text evidence="1">The sequence shown here is derived from an EMBL/GenBank/DDBJ whole genome shotgun (WGS) entry which is preliminary data.</text>
</comment>
<proteinExistence type="predicted"/>